<feature type="binding site" evidence="4">
    <location>
        <position position="220"/>
    </location>
    <ligand>
        <name>pyridoxal 5'-phosphate</name>
        <dbReference type="ChEBI" id="CHEBI:597326"/>
    </ligand>
</feature>
<dbReference type="InterPro" id="IPR010111">
    <property type="entry name" value="Kynureninase"/>
</dbReference>
<dbReference type="Gene3D" id="3.90.1150.10">
    <property type="entry name" value="Aspartate Aminotransferase, domain 1"/>
    <property type="match status" value="1"/>
</dbReference>
<dbReference type="GO" id="GO:0019441">
    <property type="term" value="P:L-tryptophan catabolic process to kynurenine"/>
    <property type="evidence" value="ECO:0007669"/>
    <property type="project" value="TreeGrafter"/>
</dbReference>
<dbReference type="Pfam" id="PF22580">
    <property type="entry name" value="KYNU_C"/>
    <property type="match status" value="1"/>
</dbReference>
<evidence type="ECO:0000313" key="8">
    <source>
        <dbReference type="Proteomes" id="UP000620075"/>
    </source>
</evidence>
<organism evidence="7 8">
    <name type="scientific">Candidatus Dormiibacter inghamiae</name>
    <dbReference type="NCBI Taxonomy" id="3127013"/>
    <lineage>
        <taxon>Bacteria</taxon>
        <taxon>Bacillati</taxon>
        <taxon>Candidatus Dormiibacterota</taxon>
        <taxon>Candidatus Dormibacteria</taxon>
        <taxon>Candidatus Dormibacterales</taxon>
        <taxon>Candidatus Dormibacteraceae</taxon>
        <taxon>Candidatus Dormiibacter</taxon>
    </lineage>
</organism>
<comment type="catalytic activity">
    <reaction evidence="4 6">
        <text>L-kynurenine + H2O = anthranilate + L-alanine + H(+)</text>
        <dbReference type="Rhea" id="RHEA:16813"/>
        <dbReference type="ChEBI" id="CHEBI:15377"/>
        <dbReference type="ChEBI" id="CHEBI:15378"/>
        <dbReference type="ChEBI" id="CHEBI:16567"/>
        <dbReference type="ChEBI" id="CHEBI:57959"/>
        <dbReference type="ChEBI" id="CHEBI:57972"/>
        <dbReference type="EC" id="3.7.1.3"/>
    </reaction>
</comment>
<evidence type="ECO:0000256" key="5">
    <source>
        <dbReference type="NCBIfam" id="TIGR01814"/>
    </source>
</evidence>
<feature type="binding site" evidence="4">
    <location>
        <position position="276"/>
    </location>
    <ligand>
        <name>pyridoxal 5'-phosphate</name>
        <dbReference type="ChEBI" id="CHEBI:597326"/>
    </ligand>
</feature>
<evidence type="ECO:0000256" key="4">
    <source>
        <dbReference type="HAMAP-Rule" id="MF_01970"/>
    </source>
</evidence>
<feature type="binding site" evidence="4">
    <location>
        <position position="198"/>
    </location>
    <ligand>
        <name>pyridoxal 5'-phosphate</name>
        <dbReference type="ChEBI" id="CHEBI:597326"/>
    </ligand>
</feature>
<dbReference type="Gene3D" id="3.40.640.10">
    <property type="entry name" value="Type I PLP-dependent aspartate aminotransferase-like (Major domain)"/>
    <property type="match status" value="1"/>
</dbReference>
<name>A0A934K7T7_9BACT</name>
<evidence type="ECO:0000313" key="7">
    <source>
        <dbReference type="EMBL" id="MBJ7602037.1"/>
    </source>
</evidence>
<dbReference type="HAMAP" id="MF_01970">
    <property type="entry name" value="Kynureninase"/>
    <property type="match status" value="1"/>
</dbReference>
<feature type="binding site" evidence="4">
    <location>
        <begin position="124"/>
        <end position="127"/>
    </location>
    <ligand>
        <name>pyridoxal 5'-phosphate</name>
        <dbReference type="ChEBI" id="CHEBI:597326"/>
    </ligand>
</feature>
<dbReference type="EMBL" id="JAEKNQ010000013">
    <property type="protein sequence ID" value="MBJ7602037.1"/>
    <property type="molecule type" value="Genomic_DNA"/>
</dbReference>
<dbReference type="GO" id="GO:0030170">
    <property type="term" value="F:pyridoxal phosphate binding"/>
    <property type="evidence" value="ECO:0007669"/>
    <property type="project" value="UniProtKB-UniRule"/>
</dbReference>
<dbReference type="SUPFAM" id="SSF53383">
    <property type="entry name" value="PLP-dependent transferases"/>
    <property type="match status" value="1"/>
</dbReference>
<dbReference type="InterPro" id="IPR015421">
    <property type="entry name" value="PyrdxlP-dep_Trfase_major"/>
</dbReference>
<dbReference type="GO" id="GO:0043420">
    <property type="term" value="P:anthranilate metabolic process"/>
    <property type="evidence" value="ECO:0007669"/>
    <property type="project" value="TreeGrafter"/>
</dbReference>
<accession>A0A934K7T7</accession>
<comment type="similarity">
    <text evidence="4 6">Belongs to the kynureninase family.</text>
</comment>
<evidence type="ECO:0000256" key="1">
    <source>
        <dbReference type="ARBA" id="ARBA00022642"/>
    </source>
</evidence>
<dbReference type="GO" id="GO:0019805">
    <property type="term" value="P:quinolinate biosynthetic process"/>
    <property type="evidence" value="ECO:0007669"/>
    <property type="project" value="UniProtKB-UniRule"/>
</dbReference>
<comment type="function">
    <text evidence="4 6">Catalyzes the cleavage of L-kynurenine (L-Kyn) and L-3-hydroxykynurenine (L-3OHKyn) into anthranilic acid (AA) and 3-hydroxyanthranilic acid (3-OHAA), respectively.</text>
</comment>
<evidence type="ECO:0000256" key="3">
    <source>
        <dbReference type="ARBA" id="ARBA00022898"/>
    </source>
</evidence>
<dbReference type="RefSeq" id="WP_338176426.1">
    <property type="nucleotide sequence ID" value="NZ_JAEKNQ010000013.1"/>
</dbReference>
<comment type="caution">
    <text evidence="4">Lacks conserved residue(s) required for the propagation of feature annotation.</text>
</comment>
<reference evidence="7 8" key="1">
    <citation type="submission" date="2020-10" db="EMBL/GenBank/DDBJ databases">
        <title>Ca. Dormibacterota MAGs.</title>
        <authorList>
            <person name="Montgomery K."/>
        </authorList>
    </citation>
    <scope>NUCLEOTIDE SEQUENCE [LARGE SCALE GENOMIC DNA]</scope>
    <source>
        <strain evidence="7">SC8811_S16_3</strain>
    </source>
</reference>
<proteinExistence type="inferred from homology"/>
<evidence type="ECO:0000256" key="6">
    <source>
        <dbReference type="PIRNR" id="PIRNR038800"/>
    </source>
</evidence>
<dbReference type="PANTHER" id="PTHR14084:SF0">
    <property type="entry name" value="KYNURENINASE"/>
    <property type="match status" value="1"/>
</dbReference>
<feature type="binding site" evidence="4">
    <location>
        <position position="97"/>
    </location>
    <ligand>
        <name>pyridoxal 5'-phosphate</name>
        <dbReference type="ChEBI" id="CHEBI:597326"/>
    </ligand>
</feature>
<dbReference type="InterPro" id="IPR015422">
    <property type="entry name" value="PyrdxlP-dep_Trfase_small"/>
</dbReference>
<sequence>MDQEQCRRLDAADPLAGCRAAFELPPGVIYLDGNSLGPLSRSARQRLDLALGNEWAQGLILGWTESGWLEAPQRVGDRIGSLIGAARGQVVVSDNTTVNLYKLASAALTLRPDRRTVLIQDDDFPTDRFVAAGLAARSGGRVQVRHFRPDAMAGSLDAGTALVILSQVDYRTGRLHDMPSLTRTIHEVGALVLWDLSHSAGAVPVALDSSGVDLAAGCTYKFLNGGPGSPAYCYVARRLQSQVRSPIWSWLGHVEPFAFGPSYEPGPGPKSFITGTPGILGLAALEGALEAWRGVDLALLRQKSLDLAETFIALVEARCASAGLELLTPREPELRGSQVSWRHPGAQQIIAELIRRGVIGDFRPPDICRFGLTPLYLGFEDVWHAVEQLRSVLQSFAVGEPTTAVVPATP</sequence>
<protein>
    <recommendedName>
        <fullName evidence="4 5">Kynureninase</fullName>
        <ecNumber evidence="4 5">3.7.1.3</ecNumber>
    </recommendedName>
    <alternativeName>
        <fullName evidence="4">L-kynurenine hydrolase</fullName>
    </alternativeName>
</protein>
<feature type="binding site" evidence="4">
    <location>
        <position position="250"/>
    </location>
    <ligand>
        <name>pyridoxal 5'-phosphate</name>
        <dbReference type="ChEBI" id="CHEBI:597326"/>
    </ligand>
</feature>
<dbReference type="GO" id="GO:0005737">
    <property type="term" value="C:cytoplasm"/>
    <property type="evidence" value="ECO:0007669"/>
    <property type="project" value="UniProtKB-UniRule"/>
</dbReference>
<feature type="modified residue" description="N6-(pyridoxal phosphate)lysine" evidence="4">
    <location>
        <position position="221"/>
    </location>
</feature>
<dbReference type="GO" id="GO:0009435">
    <property type="term" value="P:NAD+ biosynthetic process"/>
    <property type="evidence" value="ECO:0007669"/>
    <property type="project" value="UniProtKB-UniRule"/>
</dbReference>
<evidence type="ECO:0000256" key="2">
    <source>
        <dbReference type="ARBA" id="ARBA00022801"/>
    </source>
</evidence>
<dbReference type="EC" id="3.7.1.3" evidence="4 5"/>
<dbReference type="NCBIfam" id="TIGR01814">
    <property type="entry name" value="kynureninase"/>
    <property type="match status" value="1"/>
</dbReference>
<keyword evidence="3 4" id="KW-0663">Pyridoxal phosphate</keyword>
<feature type="binding site" evidence="4">
    <location>
        <position position="96"/>
    </location>
    <ligand>
        <name>pyridoxal 5'-phosphate</name>
        <dbReference type="ChEBI" id="CHEBI:597326"/>
    </ligand>
</feature>
<comment type="cofactor">
    <cofactor evidence="4 6">
        <name>pyridoxal 5'-phosphate</name>
        <dbReference type="ChEBI" id="CHEBI:597326"/>
    </cofactor>
</comment>
<comment type="caution">
    <text evidence="7">The sequence shown here is derived from an EMBL/GenBank/DDBJ whole genome shotgun (WGS) entry which is preliminary data.</text>
</comment>
<dbReference type="GO" id="GO:0030429">
    <property type="term" value="F:kynureninase activity"/>
    <property type="evidence" value="ECO:0007669"/>
    <property type="project" value="UniProtKB-UniRule"/>
</dbReference>
<comment type="pathway">
    <text evidence="4 6">Amino-acid degradation; L-kynurenine degradation; L-alanine and anthranilate from L-kynurenine: step 1/1.</text>
</comment>
<dbReference type="PANTHER" id="PTHR14084">
    <property type="entry name" value="KYNURENINASE"/>
    <property type="match status" value="1"/>
</dbReference>
<dbReference type="AlphaFoldDB" id="A0A934K7T7"/>
<dbReference type="InterPro" id="IPR015424">
    <property type="entry name" value="PyrdxlP-dep_Trfase"/>
</dbReference>
<dbReference type="GO" id="GO:0097053">
    <property type="term" value="P:L-kynurenine catabolic process"/>
    <property type="evidence" value="ECO:0007669"/>
    <property type="project" value="UniProtKB-UniRule"/>
</dbReference>
<dbReference type="PIRSF" id="PIRSF038800">
    <property type="entry name" value="KYNU"/>
    <property type="match status" value="1"/>
</dbReference>
<comment type="subunit">
    <text evidence="4 6">Homodimer.</text>
</comment>
<comment type="pathway">
    <text evidence="4 6">Cofactor biosynthesis; NAD(+) biosynthesis; quinolinate from L-kynurenine: step 2/3.</text>
</comment>
<comment type="catalytic activity">
    <reaction evidence="6">
        <text>3-hydroxy-L-kynurenine + H2O = 3-hydroxyanthranilate + L-alanine + H(+)</text>
        <dbReference type="Rhea" id="RHEA:25143"/>
        <dbReference type="ChEBI" id="CHEBI:15377"/>
        <dbReference type="ChEBI" id="CHEBI:15378"/>
        <dbReference type="ChEBI" id="CHEBI:36559"/>
        <dbReference type="ChEBI" id="CHEBI:57972"/>
        <dbReference type="ChEBI" id="CHEBI:58125"/>
        <dbReference type="EC" id="3.7.1.3"/>
    </reaction>
</comment>
<keyword evidence="1 4" id="KW-0662">Pyridine nucleotide biosynthesis</keyword>
<feature type="binding site" evidence="4">
    <location>
        <position position="195"/>
    </location>
    <ligand>
        <name>pyridoxal 5'-phosphate</name>
        <dbReference type="ChEBI" id="CHEBI:597326"/>
    </ligand>
</feature>
<gene>
    <name evidence="4 7" type="primary">kynU</name>
    <name evidence="7" type="ORF">JF888_02395</name>
</gene>
<dbReference type="Proteomes" id="UP000620075">
    <property type="component" value="Unassembled WGS sequence"/>
</dbReference>
<keyword evidence="2 4" id="KW-0378">Hydrolase</keyword>